<evidence type="ECO:0000313" key="1">
    <source>
        <dbReference type="EMBL" id="NME71690.1"/>
    </source>
</evidence>
<dbReference type="PROSITE" id="PS51257">
    <property type="entry name" value="PROKAR_LIPOPROTEIN"/>
    <property type="match status" value="1"/>
</dbReference>
<sequence length="191" mass="22115">MRTTFYTLLSLLLASCSLIDYNIEPENLEVHYNSPEALLLKPYVDNYLQEASKRGIRLHHKTIDINVEMGNEKEVLAKACFFCRKLTVYNNSKLWDEMKNRSFDVNYGGGMKVLAHELNHTLIDADHRGIKGETMTVILDGQKEEAILSIMTQGDNDIPDLTDGTLSFLWEEYYWDELFEIIPTENRFVVE</sequence>
<organism evidence="1 2">
    <name type="scientific">Flammeovirga aprica JL-4</name>
    <dbReference type="NCBI Taxonomy" id="694437"/>
    <lineage>
        <taxon>Bacteria</taxon>
        <taxon>Pseudomonadati</taxon>
        <taxon>Bacteroidota</taxon>
        <taxon>Cytophagia</taxon>
        <taxon>Cytophagales</taxon>
        <taxon>Flammeovirgaceae</taxon>
        <taxon>Flammeovirga</taxon>
    </lineage>
</organism>
<dbReference type="Proteomes" id="UP000576082">
    <property type="component" value="Unassembled WGS sequence"/>
</dbReference>
<dbReference type="RefSeq" id="WP_169659898.1">
    <property type="nucleotide sequence ID" value="NZ_JABANE010000109.1"/>
</dbReference>
<accession>A0A7X9RZR6</accession>
<keyword evidence="2" id="KW-1185">Reference proteome</keyword>
<protein>
    <submittedName>
        <fullName evidence="1">Uncharacterized protein</fullName>
    </submittedName>
</protein>
<dbReference type="EMBL" id="JABANE010000109">
    <property type="protein sequence ID" value="NME71690.1"/>
    <property type="molecule type" value="Genomic_DNA"/>
</dbReference>
<gene>
    <name evidence="1" type="ORF">HHU12_27240</name>
</gene>
<comment type="caution">
    <text evidence="1">The sequence shown here is derived from an EMBL/GenBank/DDBJ whole genome shotgun (WGS) entry which is preliminary data.</text>
</comment>
<name>A0A7X9RZR6_9BACT</name>
<dbReference type="AlphaFoldDB" id="A0A7X9RZR6"/>
<proteinExistence type="predicted"/>
<reference evidence="1 2" key="1">
    <citation type="submission" date="2020-04" db="EMBL/GenBank/DDBJ databases">
        <title>Flammeovirga sp. SR4, a novel species isolated from seawater.</title>
        <authorList>
            <person name="Wang X."/>
        </authorList>
    </citation>
    <scope>NUCLEOTIDE SEQUENCE [LARGE SCALE GENOMIC DNA]</scope>
    <source>
        <strain evidence="1 2">ATCC 23126</strain>
    </source>
</reference>
<evidence type="ECO:0000313" key="2">
    <source>
        <dbReference type="Proteomes" id="UP000576082"/>
    </source>
</evidence>